<sequence length="567" mass="61859">MARTKQSACKNASPCTPPSSSSSYQSIERSPSPPPRPTPPHTSSASPSSNTNQEVLNLIPLSTFLPPLYTRPTPNFAQVPPHLRTRITPPQRSMRVQSGIGTSKSMNPKPHYFIISDSESDDSSDSCPPVAKSPTQPEPQIKTTPTAPTPPPQNPSTTTKPSTPSKSAFSSERSHSTPPHQKWRSINDITTPPPESSPLPQPSPQKHTKRSSSPQSASTSTSSDSEPSPPAKKPKQTTPPLISPAKTKLFQEKWAQRPLPTKGPSVFGDHWYSVLGLRKTEVLANLYEENSTRHLATYLKPLPKVFNNMCQHTLIPHCGSHEYVSDNDALLIHHLLNCKRLNLPYVILQHMICAANKDYKKNTVPYGMVLTKIFRHFGVSLASEKSLIKISKFSTKNLSHMRKTSSAPTPTPPSCHTSHDQQEDDLPQILFHSHHLLLKTSSSIFGISQFLNFPTTDGPSNPSVGPLPSVSSSFASIPSISTMHIPSNTVVATTSQPSAHLHSTPTLATPSNSDIMAALQIIMARQVQHDQETALLRTWMADHLAPKLGIPPPPPHPIPPPSQVPHP</sequence>
<reference evidence="4" key="2">
    <citation type="submission" date="2025-08" db="UniProtKB">
        <authorList>
            <consortium name="RefSeq"/>
        </authorList>
    </citation>
    <scope>IDENTIFICATION</scope>
    <source>
        <tissue evidence="4">Etiolated seedlings</tissue>
    </source>
</reference>
<gene>
    <name evidence="4" type="primary">LOC101492546</name>
</gene>
<evidence type="ECO:0000313" key="4">
    <source>
        <dbReference type="RefSeq" id="XP_004498038.1"/>
    </source>
</evidence>
<organism evidence="3 4">
    <name type="scientific">Cicer arietinum</name>
    <name type="common">Chickpea</name>
    <name type="synonym">Garbanzo</name>
    <dbReference type="NCBI Taxonomy" id="3827"/>
    <lineage>
        <taxon>Eukaryota</taxon>
        <taxon>Viridiplantae</taxon>
        <taxon>Streptophyta</taxon>
        <taxon>Embryophyta</taxon>
        <taxon>Tracheophyta</taxon>
        <taxon>Spermatophyta</taxon>
        <taxon>Magnoliopsida</taxon>
        <taxon>eudicotyledons</taxon>
        <taxon>Gunneridae</taxon>
        <taxon>Pentapetalae</taxon>
        <taxon>rosids</taxon>
        <taxon>fabids</taxon>
        <taxon>Fabales</taxon>
        <taxon>Fabaceae</taxon>
        <taxon>Papilionoideae</taxon>
        <taxon>50 kb inversion clade</taxon>
        <taxon>NPAAA clade</taxon>
        <taxon>Hologalegina</taxon>
        <taxon>IRL clade</taxon>
        <taxon>Cicereae</taxon>
        <taxon>Cicer</taxon>
    </lineage>
</organism>
<dbReference type="Proteomes" id="UP000087171">
    <property type="component" value="Chromosome Ca4"/>
</dbReference>
<dbReference type="PANTHER" id="PTHR45725">
    <property type="entry name" value="FORMIN HOMOLOGY 2 FAMILY MEMBER"/>
    <property type="match status" value="1"/>
</dbReference>
<accession>A0A1S2Y3P1</accession>
<feature type="compositionally biased region" description="Pro residues" evidence="1">
    <location>
        <begin position="31"/>
        <end position="40"/>
    </location>
</feature>
<feature type="compositionally biased region" description="Low complexity" evidence="1">
    <location>
        <begin position="18"/>
        <end position="30"/>
    </location>
</feature>
<feature type="compositionally biased region" description="Polar residues" evidence="1">
    <location>
        <begin position="1"/>
        <end position="10"/>
    </location>
</feature>
<feature type="region of interest" description="Disordered" evidence="1">
    <location>
        <begin position="1"/>
        <end position="242"/>
    </location>
</feature>
<feature type="compositionally biased region" description="Low complexity" evidence="1">
    <location>
        <begin position="155"/>
        <end position="171"/>
    </location>
</feature>
<feature type="region of interest" description="Disordered" evidence="1">
    <location>
        <begin position="546"/>
        <end position="567"/>
    </location>
</feature>
<feature type="compositionally biased region" description="Pro residues" evidence="1">
    <location>
        <begin position="549"/>
        <end position="567"/>
    </location>
</feature>
<reference evidence="3" key="1">
    <citation type="journal article" date="2013" name="Nat. Biotechnol.">
        <title>Draft genome sequence of chickpea (Cicer arietinum) provides a resource for trait improvement.</title>
        <authorList>
            <person name="Varshney R.K."/>
            <person name="Song C."/>
            <person name="Saxena R.K."/>
            <person name="Azam S."/>
            <person name="Yu S."/>
            <person name="Sharpe A.G."/>
            <person name="Cannon S."/>
            <person name="Baek J."/>
            <person name="Rosen B.D."/>
            <person name="Tar'an B."/>
            <person name="Millan T."/>
            <person name="Zhang X."/>
            <person name="Ramsay L.D."/>
            <person name="Iwata A."/>
            <person name="Wang Y."/>
            <person name="Nelson W."/>
            <person name="Farmer A.D."/>
            <person name="Gaur P.M."/>
            <person name="Soderlund C."/>
            <person name="Penmetsa R.V."/>
            <person name="Xu C."/>
            <person name="Bharti A.K."/>
            <person name="He W."/>
            <person name="Winter P."/>
            <person name="Zhao S."/>
            <person name="Hane J.K."/>
            <person name="Carrasquilla-Garcia N."/>
            <person name="Condie J.A."/>
            <person name="Upadhyaya H.D."/>
            <person name="Luo M.C."/>
            <person name="Thudi M."/>
            <person name="Gowda C.L."/>
            <person name="Singh N.P."/>
            <person name="Lichtenzveig J."/>
            <person name="Gali K.K."/>
            <person name="Rubio J."/>
            <person name="Nadarajan N."/>
            <person name="Dolezel J."/>
            <person name="Bansal K.C."/>
            <person name="Xu X."/>
            <person name="Edwards D."/>
            <person name="Zhang G."/>
            <person name="Kahl G."/>
            <person name="Gil J."/>
            <person name="Singh K.B."/>
            <person name="Datta S.K."/>
            <person name="Jackson S.A."/>
            <person name="Wang J."/>
            <person name="Cook D.R."/>
        </authorList>
    </citation>
    <scope>NUCLEOTIDE SEQUENCE [LARGE SCALE GENOMIC DNA]</scope>
    <source>
        <strain evidence="3">cv. CDC Frontier</strain>
    </source>
</reference>
<dbReference type="InterPro" id="IPR051425">
    <property type="entry name" value="Formin_Homology"/>
</dbReference>
<protein>
    <submittedName>
        <fullName evidence="4">Uncharacterized protein PB18E9.04c-like</fullName>
    </submittedName>
</protein>
<feature type="compositionally biased region" description="Low complexity" evidence="1">
    <location>
        <begin position="211"/>
        <end position="226"/>
    </location>
</feature>
<evidence type="ECO:0000259" key="2">
    <source>
        <dbReference type="Pfam" id="PF20167"/>
    </source>
</evidence>
<evidence type="ECO:0000256" key="1">
    <source>
        <dbReference type="SAM" id="MobiDB-lite"/>
    </source>
</evidence>
<dbReference type="AlphaFoldDB" id="A0A1S2Y3P1"/>
<feature type="region of interest" description="Disordered" evidence="1">
    <location>
        <begin position="399"/>
        <end position="422"/>
    </location>
</feature>
<dbReference type="InterPro" id="IPR046796">
    <property type="entry name" value="Transposase_32_dom"/>
</dbReference>
<keyword evidence="3" id="KW-1185">Reference proteome</keyword>
<feature type="domain" description="Putative plant transposon protein" evidence="2">
    <location>
        <begin position="287"/>
        <end position="379"/>
    </location>
</feature>
<name>A0A1S2Y3P1_CICAR</name>
<feature type="compositionally biased region" description="Pro residues" evidence="1">
    <location>
        <begin position="191"/>
        <end position="203"/>
    </location>
</feature>
<dbReference type="PaxDb" id="3827-XP_004498038.1"/>
<proteinExistence type="predicted"/>
<evidence type="ECO:0000313" key="3">
    <source>
        <dbReference type="Proteomes" id="UP000087171"/>
    </source>
</evidence>
<dbReference type="STRING" id="3827.A0A1S2Y3P1"/>
<dbReference type="PANTHER" id="PTHR45725:SF20">
    <property type="entry name" value="C3H1-TYPE DOMAIN-CONTAINING PROTEIN-RELATED"/>
    <property type="match status" value="1"/>
</dbReference>
<feature type="compositionally biased region" description="Polar residues" evidence="1">
    <location>
        <begin position="88"/>
        <end position="106"/>
    </location>
</feature>
<dbReference type="RefSeq" id="XP_004498038.1">
    <property type="nucleotide sequence ID" value="XM_004497981.1"/>
</dbReference>
<dbReference type="Pfam" id="PF20167">
    <property type="entry name" value="Transposase_32"/>
    <property type="match status" value="1"/>
</dbReference>
<dbReference type="OrthoDB" id="848707at2759"/>